<evidence type="ECO:0000256" key="4">
    <source>
        <dbReference type="ARBA" id="ARBA00023125"/>
    </source>
</evidence>
<keyword evidence="5" id="KW-0804">Transcription</keyword>
<dbReference type="GO" id="GO:0016987">
    <property type="term" value="F:sigma factor activity"/>
    <property type="evidence" value="ECO:0007669"/>
    <property type="project" value="UniProtKB-KW"/>
</dbReference>
<dbReference type="SUPFAM" id="SSF88946">
    <property type="entry name" value="Sigma2 domain of RNA polymerase sigma factors"/>
    <property type="match status" value="1"/>
</dbReference>
<keyword evidence="2" id="KW-0805">Transcription regulation</keyword>
<keyword evidence="4" id="KW-0238">DNA-binding</keyword>
<dbReference type="EMBL" id="SRID01000049">
    <property type="protein sequence ID" value="TGB14610.1"/>
    <property type="molecule type" value="Genomic_DNA"/>
</dbReference>
<dbReference type="InterPro" id="IPR036388">
    <property type="entry name" value="WH-like_DNA-bd_sf"/>
</dbReference>
<dbReference type="InterPro" id="IPR014284">
    <property type="entry name" value="RNA_pol_sigma-70_dom"/>
</dbReference>
<dbReference type="Pfam" id="PF04545">
    <property type="entry name" value="Sigma70_r4"/>
    <property type="match status" value="1"/>
</dbReference>
<dbReference type="InterPro" id="IPR007630">
    <property type="entry name" value="RNA_pol_sigma70_r4"/>
</dbReference>
<evidence type="ECO:0000259" key="7">
    <source>
        <dbReference type="Pfam" id="PF04545"/>
    </source>
</evidence>
<dbReference type="Gene3D" id="1.10.10.10">
    <property type="entry name" value="Winged helix-like DNA-binding domain superfamily/Winged helix DNA-binding domain"/>
    <property type="match status" value="1"/>
</dbReference>
<sequence length="180" mass="20057">MTGLPGPPDDLPTDFRAFHELHREAYVRRAHTIVNDRSDAELAVDAAFEQLARSWKKVLAMKNPAGYAWTVMKNRAIDMARSRGRRIQLEHAVFETAALRTAVDPIDQLAESLLLRQAVAALTDRQQDVIVLLYYHAYTAAEAATHLGITAAGVRSIARSARRALHQILEHSGDIDDLTH</sequence>
<dbReference type="CDD" id="cd06171">
    <property type="entry name" value="Sigma70_r4"/>
    <property type="match status" value="1"/>
</dbReference>
<dbReference type="PANTHER" id="PTHR43133">
    <property type="entry name" value="RNA POLYMERASE ECF-TYPE SIGMA FACTO"/>
    <property type="match status" value="1"/>
</dbReference>
<keyword evidence="9" id="KW-1185">Reference proteome</keyword>
<dbReference type="PANTHER" id="PTHR43133:SF8">
    <property type="entry name" value="RNA POLYMERASE SIGMA FACTOR HI_1459-RELATED"/>
    <property type="match status" value="1"/>
</dbReference>
<feature type="domain" description="RNA polymerase sigma-70 region 4" evidence="7">
    <location>
        <begin position="119"/>
        <end position="165"/>
    </location>
</feature>
<keyword evidence="3" id="KW-0731">Sigma factor</keyword>
<dbReference type="GO" id="GO:0003677">
    <property type="term" value="F:DNA binding"/>
    <property type="evidence" value="ECO:0007669"/>
    <property type="project" value="UniProtKB-KW"/>
</dbReference>
<evidence type="ECO:0000313" key="8">
    <source>
        <dbReference type="EMBL" id="TGB14610.1"/>
    </source>
</evidence>
<feature type="domain" description="RNA polymerase sigma-70 region 2" evidence="6">
    <location>
        <begin position="20"/>
        <end position="86"/>
    </location>
</feature>
<evidence type="ECO:0000256" key="2">
    <source>
        <dbReference type="ARBA" id="ARBA00023015"/>
    </source>
</evidence>
<comment type="caution">
    <text evidence="8">The sequence shown here is derived from an EMBL/GenBank/DDBJ whole genome shotgun (WGS) entry which is preliminary data.</text>
</comment>
<protein>
    <submittedName>
        <fullName evidence="8">Sigma-70 family RNA polymerase sigma factor</fullName>
    </submittedName>
</protein>
<evidence type="ECO:0000256" key="1">
    <source>
        <dbReference type="ARBA" id="ARBA00010641"/>
    </source>
</evidence>
<evidence type="ECO:0000259" key="6">
    <source>
        <dbReference type="Pfam" id="PF04542"/>
    </source>
</evidence>
<organism evidence="8 9">
    <name type="scientific">Streptomyces palmae</name>
    <dbReference type="NCBI Taxonomy" id="1701085"/>
    <lineage>
        <taxon>Bacteria</taxon>
        <taxon>Bacillati</taxon>
        <taxon>Actinomycetota</taxon>
        <taxon>Actinomycetes</taxon>
        <taxon>Kitasatosporales</taxon>
        <taxon>Streptomycetaceae</taxon>
        <taxon>Streptomyces</taxon>
    </lineage>
</organism>
<accession>A0A4Z0HA12</accession>
<dbReference type="InterPro" id="IPR039425">
    <property type="entry name" value="RNA_pol_sigma-70-like"/>
</dbReference>
<dbReference type="SUPFAM" id="SSF88659">
    <property type="entry name" value="Sigma3 and sigma4 domains of RNA polymerase sigma factors"/>
    <property type="match status" value="1"/>
</dbReference>
<dbReference type="AlphaFoldDB" id="A0A4Z0HA12"/>
<dbReference type="Gene3D" id="1.10.1740.10">
    <property type="match status" value="1"/>
</dbReference>
<dbReference type="InterPro" id="IPR007627">
    <property type="entry name" value="RNA_pol_sigma70_r2"/>
</dbReference>
<proteinExistence type="inferred from homology"/>
<dbReference type="GO" id="GO:0006352">
    <property type="term" value="P:DNA-templated transcription initiation"/>
    <property type="evidence" value="ECO:0007669"/>
    <property type="project" value="InterPro"/>
</dbReference>
<reference evidence="8 9" key="1">
    <citation type="submission" date="2019-03" db="EMBL/GenBank/DDBJ databases">
        <authorList>
            <person name="Gonzalez-Pimentel J.L."/>
        </authorList>
    </citation>
    <scope>NUCLEOTIDE SEQUENCE [LARGE SCALE GENOMIC DNA]</scope>
    <source>
        <strain evidence="8 9">JCM 31289</strain>
    </source>
</reference>
<evidence type="ECO:0000256" key="3">
    <source>
        <dbReference type="ARBA" id="ARBA00023082"/>
    </source>
</evidence>
<dbReference type="InterPro" id="IPR013324">
    <property type="entry name" value="RNA_pol_sigma_r3/r4-like"/>
</dbReference>
<dbReference type="NCBIfam" id="TIGR02937">
    <property type="entry name" value="sigma70-ECF"/>
    <property type="match status" value="1"/>
</dbReference>
<dbReference type="Proteomes" id="UP000297948">
    <property type="component" value="Unassembled WGS sequence"/>
</dbReference>
<evidence type="ECO:0000256" key="5">
    <source>
        <dbReference type="ARBA" id="ARBA00023163"/>
    </source>
</evidence>
<name>A0A4Z0HA12_9ACTN</name>
<dbReference type="OrthoDB" id="4350410at2"/>
<evidence type="ECO:0000313" key="9">
    <source>
        <dbReference type="Proteomes" id="UP000297948"/>
    </source>
</evidence>
<dbReference type="InterPro" id="IPR013325">
    <property type="entry name" value="RNA_pol_sigma_r2"/>
</dbReference>
<comment type="similarity">
    <text evidence="1">Belongs to the sigma-70 factor family. ECF subfamily.</text>
</comment>
<gene>
    <name evidence="8" type="ORF">E4099_08115</name>
</gene>
<dbReference type="Pfam" id="PF04542">
    <property type="entry name" value="Sigma70_r2"/>
    <property type="match status" value="1"/>
</dbReference>